<dbReference type="AlphaFoldDB" id="A0A1D1UXL0"/>
<gene>
    <name evidence="2" type="primary">RvY_04513-1</name>
    <name evidence="2" type="synonym">RvY_04513.1</name>
    <name evidence="2" type="ORF">RvY_04513</name>
</gene>
<accession>A0A1D1UXL0</accession>
<evidence type="ECO:0000256" key="1">
    <source>
        <dbReference type="SAM" id="MobiDB-lite"/>
    </source>
</evidence>
<proteinExistence type="predicted"/>
<feature type="region of interest" description="Disordered" evidence="1">
    <location>
        <begin position="25"/>
        <end position="44"/>
    </location>
</feature>
<keyword evidence="3" id="KW-1185">Reference proteome</keyword>
<evidence type="ECO:0000313" key="3">
    <source>
        <dbReference type="Proteomes" id="UP000186922"/>
    </source>
</evidence>
<name>A0A1D1UXL0_RAMVA</name>
<comment type="caution">
    <text evidence="2">The sequence shown here is derived from an EMBL/GenBank/DDBJ whole genome shotgun (WGS) entry which is preliminary data.</text>
</comment>
<reference evidence="2 3" key="1">
    <citation type="journal article" date="2016" name="Nat. Commun.">
        <title>Extremotolerant tardigrade genome and improved radiotolerance of human cultured cells by tardigrade-unique protein.</title>
        <authorList>
            <person name="Hashimoto T."/>
            <person name="Horikawa D.D."/>
            <person name="Saito Y."/>
            <person name="Kuwahara H."/>
            <person name="Kozuka-Hata H."/>
            <person name="Shin-I T."/>
            <person name="Minakuchi Y."/>
            <person name="Ohishi K."/>
            <person name="Motoyama A."/>
            <person name="Aizu T."/>
            <person name="Enomoto A."/>
            <person name="Kondo K."/>
            <person name="Tanaka S."/>
            <person name="Hara Y."/>
            <person name="Koshikawa S."/>
            <person name="Sagara H."/>
            <person name="Miura T."/>
            <person name="Yokobori S."/>
            <person name="Miyagawa K."/>
            <person name="Suzuki Y."/>
            <person name="Kubo T."/>
            <person name="Oyama M."/>
            <person name="Kohara Y."/>
            <person name="Fujiyama A."/>
            <person name="Arakawa K."/>
            <person name="Katayama T."/>
            <person name="Toyoda A."/>
            <person name="Kunieda T."/>
        </authorList>
    </citation>
    <scope>NUCLEOTIDE SEQUENCE [LARGE SCALE GENOMIC DNA]</scope>
    <source>
        <strain evidence="2 3">YOKOZUNA-1</strain>
    </source>
</reference>
<evidence type="ECO:0000313" key="2">
    <source>
        <dbReference type="EMBL" id="GAU92432.1"/>
    </source>
</evidence>
<dbReference type="EMBL" id="BDGG01000002">
    <property type="protein sequence ID" value="GAU92432.1"/>
    <property type="molecule type" value="Genomic_DNA"/>
</dbReference>
<protein>
    <submittedName>
        <fullName evidence="2">Uncharacterized protein</fullName>
    </submittedName>
</protein>
<dbReference type="Proteomes" id="UP000186922">
    <property type="component" value="Unassembled WGS sequence"/>
</dbReference>
<organism evidence="2 3">
    <name type="scientific">Ramazzottius varieornatus</name>
    <name type="common">Water bear</name>
    <name type="synonym">Tardigrade</name>
    <dbReference type="NCBI Taxonomy" id="947166"/>
    <lineage>
        <taxon>Eukaryota</taxon>
        <taxon>Metazoa</taxon>
        <taxon>Ecdysozoa</taxon>
        <taxon>Tardigrada</taxon>
        <taxon>Eutardigrada</taxon>
        <taxon>Parachela</taxon>
        <taxon>Hypsibioidea</taxon>
        <taxon>Ramazzottiidae</taxon>
        <taxon>Ramazzottius</taxon>
    </lineage>
</organism>
<sequence>MVNAFKIWTNVFPDGHLLLTAADKTQHPPARATTRSQNAAKASQERVRVVPTSRIKELELLKVASDSFAYVASALVNDKQFCLSSASCKTLPACKPFLDRLDLRSFSWCEKNIDDCLK</sequence>